<keyword evidence="2" id="KW-1133">Transmembrane helix</keyword>
<dbReference type="PANTHER" id="PTHR21180">
    <property type="entry name" value="ENDONUCLEASE/EXONUCLEASE/PHOSPHATASE FAMILY DOMAIN-CONTAINING PROTEIN 1"/>
    <property type="match status" value="1"/>
</dbReference>
<reference evidence="4 5" key="1">
    <citation type="submission" date="2015-06" db="EMBL/GenBank/DDBJ databases">
        <title>Draft genome sequence of the purine-degrading Clostridium cylindrosporum HC-1 (DSM 605).</title>
        <authorList>
            <person name="Poehlein A."/>
            <person name="Schiel-Bengelsdorf B."/>
            <person name="Bengelsdorf F."/>
            <person name="Daniel R."/>
            <person name="Duerre P."/>
        </authorList>
    </citation>
    <scope>NUCLEOTIDE SEQUENCE [LARGE SCALE GENOMIC DNA]</scope>
    <source>
        <strain evidence="4 5">DSM 605</strain>
    </source>
</reference>
<dbReference type="SUPFAM" id="SSF47781">
    <property type="entry name" value="RuvA domain 2-like"/>
    <property type="match status" value="1"/>
</dbReference>
<feature type="transmembrane region" description="Helical" evidence="2">
    <location>
        <begin position="12"/>
        <end position="29"/>
    </location>
</feature>
<feature type="domain" description="Helix-hairpin-helix DNA-binding motif class 1" evidence="3">
    <location>
        <begin position="175"/>
        <end position="194"/>
    </location>
</feature>
<dbReference type="InterPro" id="IPR004509">
    <property type="entry name" value="Competence_ComEA_HhH"/>
</dbReference>
<evidence type="ECO:0000256" key="2">
    <source>
        <dbReference type="SAM" id="Phobius"/>
    </source>
</evidence>
<dbReference type="Pfam" id="PF12836">
    <property type="entry name" value="HHH_3"/>
    <property type="match status" value="1"/>
</dbReference>
<evidence type="ECO:0000313" key="4">
    <source>
        <dbReference type="EMBL" id="KMT21562.1"/>
    </source>
</evidence>
<feature type="domain" description="Helix-hairpin-helix DNA-binding motif class 1" evidence="3">
    <location>
        <begin position="205"/>
        <end position="224"/>
    </location>
</feature>
<dbReference type="PANTHER" id="PTHR21180:SF32">
    <property type="entry name" value="ENDONUCLEASE_EXONUCLEASE_PHOSPHATASE FAMILY DOMAIN-CONTAINING PROTEIN 1"/>
    <property type="match status" value="1"/>
</dbReference>
<evidence type="ECO:0000259" key="3">
    <source>
        <dbReference type="SMART" id="SM00278"/>
    </source>
</evidence>
<accession>A0A0J8D6T2</accession>
<dbReference type="InterPro" id="IPR003583">
    <property type="entry name" value="Hlx-hairpin-Hlx_DNA-bd_motif"/>
</dbReference>
<dbReference type="Gene3D" id="1.10.150.280">
    <property type="entry name" value="AF1531-like domain"/>
    <property type="match status" value="1"/>
</dbReference>
<organism evidence="4 5">
    <name type="scientific">Clostridium cylindrosporum DSM 605</name>
    <dbReference type="NCBI Taxonomy" id="1121307"/>
    <lineage>
        <taxon>Bacteria</taxon>
        <taxon>Bacillati</taxon>
        <taxon>Bacillota</taxon>
        <taxon>Clostridia</taxon>
        <taxon>Eubacteriales</taxon>
        <taxon>Clostridiaceae</taxon>
        <taxon>Clostridium</taxon>
    </lineage>
</organism>
<dbReference type="GO" id="GO:0003677">
    <property type="term" value="F:DNA binding"/>
    <property type="evidence" value="ECO:0007669"/>
    <property type="project" value="InterPro"/>
</dbReference>
<evidence type="ECO:0000256" key="1">
    <source>
        <dbReference type="SAM" id="MobiDB-lite"/>
    </source>
</evidence>
<protein>
    <recommendedName>
        <fullName evidence="3">Helix-hairpin-helix DNA-binding motif class 1 domain-containing protein</fullName>
    </recommendedName>
</protein>
<proteinExistence type="predicted"/>
<name>A0A0J8D6T2_CLOCY</name>
<feature type="compositionally biased region" description="Basic and acidic residues" evidence="1">
    <location>
        <begin position="158"/>
        <end position="168"/>
    </location>
</feature>
<comment type="caution">
    <text evidence="4">The sequence shown here is derived from an EMBL/GenBank/DDBJ whole genome shotgun (WGS) entry which is preliminary data.</text>
</comment>
<dbReference type="NCBIfam" id="TIGR00426">
    <property type="entry name" value="competence protein ComEA helix-hairpin-helix repeat region"/>
    <property type="match status" value="1"/>
</dbReference>
<dbReference type="GO" id="GO:0015628">
    <property type="term" value="P:protein secretion by the type II secretion system"/>
    <property type="evidence" value="ECO:0007669"/>
    <property type="project" value="TreeGrafter"/>
</dbReference>
<dbReference type="EMBL" id="LFVU01000027">
    <property type="protein sequence ID" value="KMT21562.1"/>
    <property type="molecule type" value="Genomic_DNA"/>
</dbReference>
<dbReference type="InterPro" id="IPR051675">
    <property type="entry name" value="Endo/Exo/Phosphatase_dom_1"/>
</dbReference>
<keyword evidence="5" id="KW-1185">Reference proteome</keyword>
<dbReference type="GO" id="GO:0006281">
    <property type="term" value="P:DNA repair"/>
    <property type="evidence" value="ECO:0007669"/>
    <property type="project" value="InterPro"/>
</dbReference>
<sequence>MDIKITKKQRVGIIVFLFIIFGITSFIYIKNKTSIPKDEIKKNRVLVEEMKDKDETVKQNKEYTSSTFKSIKAYICGYVVNPGVYALKEGDRLDDLVKLAGGFTKEADPEGINLAYEIKDQDYFKILSAKETKDKAVEQQVDSQGLGVGTTKSGDSNSKQKEDSEKININKASKEELKNLPRIGDALSQRIIDFRETEGGFKTIEDIKEVGGIGDKMFENLKDKITVE</sequence>
<dbReference type="Pfam" id="PF10531">
    <property type="entry name" value="SLBB"/>
    <property type="match status" value="1"/>
</dbReference>
<evidence type="ECO:0000313" key="5">
    <source>
        <dbReference type="Proteomes" id="UP000036756"/>
    </source>
</evidence>
<keyword evidence="2" id="KW-0812">Transmembrane</keyword>
<dbReference type="SMART" id="SM00278">
    <property type="entry name" value="HhH1"/>
    <property type="match status" value="2"/>
</dbReference>
<dbReference type="InterPro" id="IPR010994">
    <property type="entry name" value="RuvA_2-like"/>
</dbReference>
<dbReference type="AlphaFoldDB" id="A0A0J8D6T2"/>
<dbReference type="GO" id="GO:0015627">
    <property type="term" value="C:type II protein secretion system complex"/>
    <property type="evidence" value="ECO:0007669"/>
    <property type="project" value="TreeGrafter"/>
</dbReference>
<gene>
    <name evidence="4" type="ORF">CLCY_2c03240</name>
</gene>
<feature type="region of interest" description="Disordered" evidence="1">
    <location>
        <begin position="138"/>
        <end position="168"/>
    </location>
</feature>
<dbReference type="InterPro" id="IPR019554">
    <property type="entry name" value="Soluble_ligand-bd"/>
</dbReference>
<keyword evidence="2" id="KW-0472">Membrane</keyword>
<dbReference type="OrthoDB" id="9790239at2"/>
<dbReference type="RefSeq" id="WP_048570989.1">
    <property type="nucleotide sequence ID" value="NZ_LFVU01000027.1"/>
</dbReference>
<dbReference type="STRING" id="1121307.CLCY_2c03240"/>
<dbReference type="Proteomes" id="UP000036756">
    <property type="component" value="Unassembled WGS sequence"/>
</dbReference>
<dbReference type="PATRIC" id="fig|1121307.3.peg.1180"/>